<organism evidence="1 2">
    <name type="scientific">Paenibacillus abyssi</name>
    <dbReference type="NCBI Taxonomy" id="1340531"/>
    <lineage>
        <taxon>Bacteria</taxon>
        <taxon>Bacillati</taxon>
        <taxon>Bacillota</taxon>
        <taxon>Bacilli</taxon>
        <taxon>Bacillales</taxon>
        <taxon>Paenibacillaceae</taxon>
        <taxon>Paenibacillus</taxon>
    </lineage>
</organism>
<name>A0A917LI48_9BACL</name>
<dbReference type="Proteomes" id="UP000644756">
    <property type="component" value="Unassembled WGS sequence"/>
</dbReference>
<dbReference type="RefSeq" id="WP_188533614.1">
    <property type="nucleotide sequence ID" value="NZ_BMGR01000024.1"/>
</dbReference>
<gene>
    <name evidence="1" type="ORF">GCM10010916_47830</name>
</gene>
<keyword evidence="2" id="KW-1185">Reference proteome</keyword>
<proteinExistence type="predicted"/>
<evidence type="ECO:0000313" key="2">
    <source>
        <dbReference type="Proteomes" id="UP000644756"/>
    </source>
</evidence>
<dbReference type="EMBL" id="BMGR01000024">
    <property type="protein sequence ID" value="GGG25833.1"/>
    <property type="molecule type" value="Genomic_DNA"/>
</dbReference>
<protein>
    <submittedName>
        <fullName evidence="1">Uncharacterized protein</fullName>
    </submittedName>
</protein>
<comment type="caution">
    <text evidence="1">The sequence shown here is derived from an EMBL/GenBank/DDBJ whole genome shotgun (WGS) entry which is preliminary data.</text>
</comment>
<accession>A0A917LI48</accession>
<evidence type="ECO:0000313" key="1">
    <source>
        <dbReference type="EMBL" id="GGG25833.1"/>
    </source>
</evidence>
<reference evidence="1" key="2">
    <citation type="submission" date="2020-09" db="EMBL/GenBank/DDBJ databases">
        <authorList>
            <person name="Sun Q."/>
            <person name="Zhou Y."/>
        </authorList>
    </citation>
    <scope>NUCLEOTIDE SEQUENCE</scope>
    <source>
        <strain evidence="1">CGMCC 1.12987</strain>
    </source>
</reference>
<reference evidence="1" key="1">
    <citation type="journal article" date="2014" name="Int. J. Syst. Evol. Microbiol.">
        <title>Complete genome sequence of Corynebacterium casei LMG S-19264T (=DSM 44701T), isolated from a smear-ripened cheese.</title>
        <authorList>
            <consortium name="US DOE Joint Genome Institute (JGI-PGF)"/>
            <person name="Walter F."/>
            <person name="Albersmeier A."/>
            <person name="Kalinowski J."/>
            <person name="Ruckert C."/>
        </authorList>
    </citation>
    <scope>NUCLEOTIDE SEQUENCE</scope>
    <source>
        <strain evidence="1">CGMCC 1.12987</strain>
    </source>
</reference>
<dbReference type="AlphaFoldDB" id="A0A917LI48"/>
<sequence length="49" mass="5649">MPEQEREYPIYFDGSNPIVAETADDIAQESATQEEWRRYIGANPFGTVR</sequence>